<dbReference type="SUPFAM" id="SSF55729">
    <property type="entry name" value="Acyl-CoA N-acyltransferases (Nat)"/>
    <property type="match status" value="1"/>
</dbReference>
<dbReference type="EC" id="2.3.2.8" evidence="6"/>
<dbReference type="NCBIfam" id="NF002346">
    <property type="entry name" value="PRK01305.2-3"/>
    <property type="match status" value="1"/>
</dbReference>
<dbReference type="NCBIfam" id="NF002343">
    <property type="entry name" value="PRK01305.1-4"/>
    <property type="match status" value="1"/>
</dbReference>
<dbReference type="InterPro" id="IPR016181">
    <property type="entry name" value="Acyl_CoA_acyltransferase"/>
</dbReference>
<dbReference type="InterPro" id="IPR007472">
    <property type="entry name" value="N-end_Aminoacyl_Trfase_C"/>
</dbReference>
<dbReference type="EMBL" id="UOEC01000076">
    <property type="protein sequence ID" value="VAV90385.1"/>
    <property type="molecule type" value="Genomic_DNA"/>
</dbReference>
<dbReference type="Pfam" id="PF04376">
    <property type="entry name" value="ATE_N"/>
    <property type="match status" value="1"/>
</dbReference>
<dbReference type="PIRSF" id="PIRSF037208">
    <property type="entry name" value="ATE_pro_prd"/>
    <property type="match status" value="1"/>
</dbReference>
<dbReference type="InterPro" id="IPR007471">
    <property type="entry name" value="N-end_Aminoacyl_Trfase_N"/>
</dbReference>
<dbReference type="GO" id="GO:0071596">
    <property type="term" value="P:ubiquitin-dependent protein catabolic process via the N-end rule pathway"/>
    <property type="evidence" value="ECO:0007669"/>
    <property type="project" value="InterPro"/>
</dbReference>
<dbReference type="InterPro" id="IPR030700">
    <property type="entry name" value="N-end_Aminoacyl_Trfase"/>
</dbReference>
<feature type="domain" description="N-end aminoacyl transferase N-terminal" evidence="4">
    <location>
        <begin position="18"/>
        <end position="85"/>
    </location>
</feature>
<name>A0A3B0S4U4_9ZZZZ</name>
<protein>
    <submittedName>
        <fullName evidence="6">Arginyl-tRNA--protein transferase</fullName>
        <ecNumber evidence="6">2.3.2.8</ecNumber>
    </submittedName>
</protein>
<organism evidence="6">
    <name type="scientific">hydrothermal vent metagenome</name>
    <dbReference type="NCBI Taxonomy" id="652676"/>
    <lineage>
        <taxon>unclassified sequences</taxon>
        <taxon>metagenomes</taxon>
        <taxon>ecological metagenomes</taxon>
    </lineage>
</organism>
<evidence type="ECO:0000259" key="5">
    <source>
        <dbReference type="Pfam" id="PF04377"/>
    </source>
</evidence>
<dbReference type="HAMAP" id="MF_00689">
    <property type="entry name" value="Bpt"/>
    <property type="match status" value="1"/>
</dbReference>
<dbReference type="AlphaFoldDB" id="A0A3B0S4U4"/>
<evidence type="ECO:0000259" key="4">
    <source>
        <dbReference type="Pfam" id="PF04376"/>
    </source>
</evidence>
<dbReference type="InterPro" id="IPR017138">
    <property type="entry name" value="Asp_Glu_LeuTrfase"/>
</dbReference>
<evidence type="ECO:0000313" key="6">
    <source>
        <dbReference type="EMBL" id="VAV90385.1"/>
    </source>
</evidence>
<proteinExistence type="inferred from homology"/>
<sequence length="248" mass="28223">MSIERRQFPQFFITRPTPCPYLPDQMERKVFTHLVGNDACQLHDVLSTGGFRRSQNIAYRPACEDCSACVSVRVVVDKFNWAKSFVRTFRQNRDLNSQFVEAKVEGEHYSLFADYINSRHQDGGMADMTVLDFSAMIDESAVQTNLVEYRVGPAVALTNSDRQQGPLVAVALTDTLNDGLSMIYSFFDPDQTKRSLGTYMILDHIVKTQKLGLPYLYLGFWIDGSPKMAYKARFLPQERLSESGWKSS</sequence>
<dbReference type="Pfam" id="PF04377">
    <property type="entry name" value="ATE_C"/>
    <property type="match status" value="1"/>
</dbReference>
<dbReference type="PANTHER" id="PTHR21367:SF1">
    <property type="entry name" value="ARGINYL-TRNA--PROTEIN TRANSFERASE 1"/>
    <property type="match status" value="1"/>
</dbReference>
<evidence type="ECO:0000256" key="2">
    <source>
        <dbReference type="ARBA" id="ARBA00022679"/>
    </source>
</evidence>
<dbReference type="GO" id="GO:0008914">
    <property type="term" value="F:leucyl-tRNA--protein transferase activity"/>
    <property type="evidence" value="ECO:0007669"/>
    <property type="project" value="InterPro"/>
</dbReference>
<accession>A0A3B0S4U4</accession>
<reference evidence="6" key="1">
    <citation type="submission" date="2018-06" db="EMBL/GenBank/DDBJ databases">
        <authorList>
            <person name="Zhirakovskaya E."/>
        </authorList>
    </citation>
    <scope>NUCLEOTIDE SEQUENCE</scope>
</reference>
<gene>
    <name evidence="6" type="ORF">MNBD_ALPHA08-1533</name>
</gene>
<dbReference type="GO" id="GO:0005737">
    <property type="term" value="C:cytoplasm"/>
    <property type="evidence" value="ECO:0007669"/>
    <property type="project" value="TreeGrafter"/>
</dbReference>
<keyword evidence="1" id="KW-0963">Cytoplasm</keyword>
<dbReference type="GO" id="GO:0004057">
    <property type="term" value="F:arginyl-tRNA--protein transferase activity"/>
    <property type="evidence" value="ECO:0007669"/>
    <property type="project" value="UniProtKB-EC"/>
</dbReference>
<evidence type="ECO:0000256" key="1">
    <source>
        <dbReference type="ARBA" id="ARBA00022490"/>
    </source>
</evidence>
<keyword evidence="3 6" id="KW-0012">Acyltransferase</keyword>
<keyword evidence="2 6" id="KW-0808">Transferase</keyword>
<dbReference type="NCBIfam" id="NF002342">
    <property type="entry name" value="PRK01305.1-3"/>
    <property type="match status" value="1"/>
</dbReference>
<evidence type="ECO:0000256" key="3">
    <source>
        <dbReference type="ARBA" id="ARBA00023315"/>
    </source>
</evidence>
<feature type="domain" description="N-end rule aminoacyl transferase C-terminal" evidence="5">
    <location>
        <begin position="107"/>
        <end position="240"/>
    </location>
</feature>
<dbReference type="PANTHER" id="PTHR21367">
    <property type="entry name" value="ARGININE-TRNA-PROTEIN TRANSFERASE 1"/>
    <property type="match status" value="1"/>
</dbReference>